<dbReference type="Proteomes" id="UP000694421">
    <property type="component" value="Unplaced"/>
</dbReference>
<sequence length="138" mass="15021">MEAEKPFKFKLFVPPRLSNTQVSAVKPQTNTRDGGHFQLIGSQCYCLSTAVIMCVAGYSTTWLLHFALVAVSRVIVTPLGFSPSLGYIGHRSCFWPPVLWTHLSCHHCCCHLSPCGSPGKCLGGTGRAGGGHGRKFKW</sequence>
<organism evidence="1 2">
    <name type="scientific">Salvator merianae</name>
    <name type="common">Argentine black and white tegu</name>
    <name type="synonym">Tupinambis merianae</name>
    <dbReference type="NCBI Taxonomy" id="96440"/>
    <lineage>
        <taxon>Eukaryota</taxon>
        <taxon>Metazoa</taxon>
        <taxon>Chordata</taxon>
        <taxon>Craniata</taxon>
        <taxon>Vertebrata</taxon>
        <taxon>Euteleostomi</taxon>
        <taxon>Lepidosauria</taxon>
        <taxon>Squamata</taxon>
        <taxon>Bifurcata</taxon>
        <taxon>Unidentata</taxon>
        <taxon>Episquamata</taxon>
        <taxon>Laterata</taxon>
        <taxon>Teiioidea</taxon>
        <taxon>Teiidae</taxon>
        <taxon>Salvator</taxon>
    </lineage>
</organism>
<reference evidence="1" key="2">
    <citation type="submission" date="2025-09" db="UniProtKB">
        <authorList>
            <consortium name="Ensembl"/>
        </authorList>
    </citation>
    <scope>IDENTIFICATION</scope>
</reference>
<name>A0A8D0BBH0_SALMN</name>
<evidence type="ECO:0000313" key="1">
    <source>
        <dbReference type="Ensembl" id="ENSSMRP00000004968.1"/>
    </source>
</evidence>
<dbReference type="Ensembl" id="ENSSMRT00000005858.1">
    <property type="protein sequence ID" value="ENSSMRP00000004968.1"/>
    <property type="gene ID" value="ENSSMRG00000004088.1"/>
</dbReference>
<keyword evidence="2" id="KW-1185">Reference proteome</keyword>
<accession>A0A8D0BBH0</accession>
<dbReference type="AlphaFoldDB" id="A0A8D0BBH0"/>
<dbReference type="GeneTree" id="ENSGT00960000191930"/>
<protein>
    <submittedName>
        <fullName evidence="1">Uncharacterized protein</fullName>
    </submittedName>
</protein>
<proteinExistence type="predicted"/>
<reference evidence="1" key="1">
    <citation type="submission" date="2025-08" db="UniProtKB">
        <authorList>
            <consortium name="Ensembl"/>
        </authorList>
    </citation>
    <scope>IDENTIFICATION</scope>
</reference>
<evidence type="ECO:0000313" key="2">
    <source>
        <dbReference type="Proteomes" id="UP000694421"/>
    </source>
</evidence>